<feature type="transmembrane region" description="Helical" evidence="7">
    <location>
        <begin position="536"/>
        <end position="558"/>
    </location>
</feature>
<proteinExistence type="inferred from homology"/>
<dbReference type="PANTHER" id="PTHR16172">
    <property type="entry name" value="MAJOR FACILITATOR SUPERFAMILY DOMAIN-CONTAINING PROTEIN 6-LIKE"/>
    <property type="match status" value="1"/>
</dbReference>
<feature type="domain" description="Major facilitator superfamily associated" evidence="8">
    <location>
        <begin position="72"/>
        <end position="533"/>
    </location>
</feature>
<feature type="transmembrane region" description="Helical" evidence="7">
    <location>
        <begin position="465"/>
        <end position="487"/>
    </location>
</feature>
<dbReference type="InterPro" id="IPR051717">
    <property type="entry name" value="MFS_MFSD6"/>
</dbReference>
<feature type="transmembrane region" description="Helical" evidence="7">
    <location>
        <begin position="352"/>
        <end position="371"/>
    </location>
</feature>
<dbReference type="Pfam" id="PF12832">
    <property type="entry name" value="MFS_1_like"/>
    <property type="match status" value="1"/>
</dbReference>
<keyword evidence="10" id="KW-1185">Reference proteome</keyword>
<sequence length="747" mass="83205">MASNDRVAILSEDEEDQKRKYVLAEPFNTLSLEQVTEPPTVPPPLETPASATDDSDWLERQCIQINNDLLISKVFYFFFYSAYGSLHPLLPVYYKQLGILPSQSGLLVGIRYFIEFCSAPFWGVVADRFKKGKIVLLFSVLCWILFNCGIGFVRPAAMTCVNLHPSNSTTTTAPKVTSNSSSLMPPNGSVTSHRQRRDLYANRQLSTVVFPLPSFNTEPVFSLRSADNETANSTTQRPTPSKTTTSITTKTTTKSPNQYIVTTDSAQVETIFLLILLVIIIGEFFSAPAVTIVDTITLQYLGKHRDRYGLQRMWGSLGWGLAMLAVGIGIDHTHITVFIVGTGCDLPDYKDYRIAFIVFGVLMTFALIVATQFRFDSSHLMQEDEKREEIEIPQVVRNAPEETGVRAGPYTSPQASGEQFDYRYLLKLLCSVKYGSVLFVAWFMGFGYGFVFTFLYWHLEDLKGTTTLFGVCSVLSHISELAAYFFSHKLIELIGHIRVLYIGLACNTARYLYISYLENAWIVLPVEVLQGAAKTFRGIGIASLVILLLFALIQWLSVENEDEEDKMLAENIPVPSSPVPIATIDLVQNQSEVVLPRVEPKLPLKKTKHQEEQEDLNKPAWVISSSPWVTITYAIYQMKEMVKMSKRNRASEHQSQQETEPCPSTSHDQRKTSPNLNEAEKPLAAAKNQDPASTWGPAAPEGTNNSLQAAQGLPDTSPAETVENSNPLPGNIATNSALSPTNPFQQL</sequence>
<feature type="region of interest" description="Disordered" evidence="6">
    <location>
        <begin position="170"/>
        <end position="192"/>
    </location>
</feature>
<dbReference type="Gene3D" id="1.20.1250.20">
    <property type="entry name" value="MFS general substrate transporter like domains"/>
    <property type="match status" value="3"/>
</dbReference>
<feature type="transmembrane region" description="Helical" evidence="7">
    <location>
        <begin position="437"/>
        <end position="459"/>
    </location>
</feature>
<feature type="transmembrane region" description="Helical" evidence="7">
    <location>
        <begin position="317"/>
        <end position="340"/>
    </location>
</feature>
<dbReference type="Proteomes" id="UP000289886">
    <property type="component" value="Unassembled WGS sequence"/>
</dbReference>
<feature type="transmembrane region" description="Helical" evidence="7">
    <location>
        <begin position="74"/>
        <end position="94"/>
    </location>
</feature>
<evidence type="ECO:0000256" key="7">
    <source>
        <dbReference type="SAM" id="Phobius"/>
    </source>
</evidence>
<feature type="compositionally biased region" description="Polar residues" evidence="6">
    <location>
        <begin position="718"/>
        <end position="747"/>
    </location>
</feature>
<evidence type="ECO:0000256" key="1">
    <source>
        <dbReference type="ARBA" id="ARBA00004141"/>
    </source>
</evidence>
<feature type="transmembrane region" description="Helical" evidence="7">
    <location>
        <begin position="134"/>
        <end position="153"/>
    </location>
</feature>
<comment type="similarity">
    <text evidence="2">Belongs to the major facilitator superfamily. MFSD6 family.</text>
</comment>
<dbReference type="CDD" id="cd17335">
    <property type="entry name" value="MFS_MFSD6"/>
    <property type="match status" value="1"/>
</dbReference>
<dbReference type="GO" id="GO:0042590">
    <property type="term" value="P:antigen processing and presentation of exogenous peptide antigen via MHC class I"/>
    <property type="evidence" value="ECO:0007669"/>
    <property type="project" value="TreeGrafter"/>
</dbReference>
<keyword evidence="5 7" id="KW-0472">Membrane</keyword>
<feature type="transmembrane region" description="Helical" evidence="7">
    <location>
        <begin position="499"/>
        <end position="516"/>
    </location>
</feature>
<feature type="region of interest" description="Disordered" evidence="6">
    <location>
        <begin position="646"/>
        <end position="747"/>
    </location>
</feature>
<accession>A0A662YQA9</accession>
<gene>
    <name evidence="9" type="ORF">EOD39_14152</name>
</gene>
<feature type="transmembrane region" description="Helical" evidence="7">
    <location>
        <begin position="271"/>
        <end position="296"/>
    </location>
</feature>
<keyword evidence="3 7" id="KW-0812">Transmembrane</keyword>
<comment type="subcellular location">
    <subcellularLocation>
        <location evidence="1">Membrane</location>
        <topology evidence="1">Multi-pass membrane protein</topology>
    </subcellularLocation>
</comment>
<evidence type="ECO:0000313" key="10">
    <source>
        <dbReference type="Proteomes" id="UP000289886"/>
    </source>
</evidence>
<feature type="transmembrane region" description="Helical" evidence="7">
    <location>
        <begin position="106"/>
        <end position="125"/>
    </location>
</feature>
<evidence type="ECO:0000256" key="6">
    <source>
        <dbReference type="SAM" id="MobiDB-lite"/>
    </source>
</evidence>
<dbReference type="SUPFAM" id="SSF103473">
    <property type="entry name" value="MFS general substrate transporter"/>
    <property type="match status" value="1"/>
</dbReference>
<feature type="compositionally biased region" description="Low complexity" evidence="6">
    <location>
        <begin position="233"/>
        <end position="250"/>
    </location>
</feature>
<evidence type="ECO:0000256" key="5">
    <source>
        <dbReference type="ARBA" id="ARBA00023136"/>
    </source>
</evidence>
<dbReference type="InterPro" id="IPR024989">
    <property type="entry name" value="MFS_assoc_dom"/>
</dbReference>
<dbReference type="EMBL" id="SCEB01000995">
    <property type="protein sequence ID" value="RXM97658.1"/>
    <property type="molecule type" value="Genomic_DNA"/>
</dbReference>
<reference evidence="9 10" key="1">
    <citation type="submission" date="2019-01" db="EMBL/GenBank/DDBJ databases">
        <title>Draft Genome and Complete Hox-Cluster Characterization of the Sterlet Sturgeon (Acipenser ruthenus).</title>
        <authorList>
            <person name="Wei Q."/>
        </authorList>
    </citation>
    <scope>NUCLEOTIDE SEQUENCE [LARGE SCALE GENOMIC DNA]</scope>
    <source>
        <strain evidence="9">WHYD16114868_AA</strain>
        <tissue evidence="9">Blood</tissue>
    </source>
</reference>
<evidence type="ECO:0000256" key="4">
    <source>
        <dbReference type="ARBA" id="ARBA00022989"/>
    </source>
</evidence>
<organism evidence="9 10">
    <name type="scientific">Acipenser ruthenus</name>
    <name type="common">Sterlet sturgeon</name>
    <dbReference type="NCBI Taxonomy" id="7906"/>
    <lineage>
        <taxon>Eukaryota</taxon>
        <taxon>Metazoa</taxon>
        <taxon>Chordata</taxon>
        <taxon>Craniata</taxon>
        <taxon>Vertebrata</taxon>
        <taxon>Euteleostomi</taxon>
        <taxon>Actinopterygii</taxon>
        <taxon>Chondrostei</taxon>
        <taxon>Acipenseriformes</taxon>
        <taxon>Acipenseridae</taxon>
        <taxon>Acipenser</taxon>
    </lineage>
</organism>
<feature type="region of interest" description="Disordered" evidence="6">
    <location>
        <begin position="33"/>
        <end position="53"/>
    </location>
</feature>
<feature type="compositionally biased region" description="Polar residues" evidence="6">
    <location>
        <begin position="653"/>
        <end position="676"/>
    </location>
</feature>
<evidence type="ECO:0000256" key="2">
    <source>
        <dbReference type="ARBA" id="ARBA00005241"/>
    </source>
</evidence>
<dbReference type="InterPro" id="IPR036259">
    <property type="entry name" value="MFS_trans_sf"/>
</dbReference>
<dbReference type="GO" id="GO:0005886">
    <property type="term" value="C:plasma membrane"/>
    <property type="evidence" value="ECO:0007669"/>
    <property type="project" value="TreeGrafter"/>
</dbReference>
<dbReference type="AlphaFoldDB" id="A0A662YQA9"/>
<dbReference type="PANTHER" id="PTHR16172:SF2">
    <property type="entry name" value="MAJOR FACILITATOR SUPERFAMILY DOMAIN-CONTAINING PROTEIN 6"/>
    <property type="match status" value="1"/>
</dbReference>
<feature type="region of interest" description="Disordered" evidence="6">
    <location>
        <begin position="226"/>
        <end position="250"/>
    </location>
</feature>
<evidence type="ECO:0000313" key="9">
    <source>
        <dbReference type="EMBL" id="RXM97658.1"/>
    </source>
</evidence>
<keyword evidence="4 7" id="KW-1133">Transmembrane helix</keyword>
<name>A0A662YQA9_ACIRT</name>
<comment type="caution">
    <text evidence="9">The sequence shown here is derived from an EMBL/GenBank/DDBJ whole genome shotgun (WGS) entry which is preliminary data.</text>
</comment>
<evidence type="ECO:0000259" key="8">
    <source>
        <dbReference type="Pfam" id="PF12832"/>
    </source>
</evidence>
<protein>
    <submittedName>
        <fullName evidence="9">Major facilitator superfamily domain-containing protein 6</fullName>
    </submittedName>
</protein>
<evidence type="ECO:0000256" key="3">
    <source>
        <dbReference type="ARBA" id="ARBA00022692"/>
    </source>
</evidence>